<dbReference type="GO" id="GO:0004558">
    <property type="term" value="F:alpha-1,4-glucosidase activity"/>
    <property type="evidence" value="ECO:0007669"/>
    <property type="project" value="UniProtKB-EC"/>
</dbReference>
<dbReference type="InterPro" id="IPR045857">
    <property type="entry name" value="O16G_dom_2"/>
</dbReference>
<evidence type="ECO:0000256" key="1">
    <source>
        <dbReference type="ARBA" id="ARBA00001657"/>
    </source>
</evidence>
<feature type="chain" id="PRO_5013199730" description="alpha-glucosidase" evidence="7">
    <location>
        <begin position="23"/>
        <end position="599"/>
    </location>
</feature>
<organism evidence="9">
    <name type="scientific">Haematobia irritans</name>
    <name type="common">Horn fly</name>
    <name type="synonym">Conops irritans</name>
    <dbReference type="NCBI Taxonomy" id="7368"/>
    <lineage>
        <taxon>Eukaryota</taxon>
        <taxon>Metazoa</taxon>
        <taxon>Ecdysozoa</taxon>
        <taxon>Arthropoda</taxon>
        <taxon>Hexapoda</taxon>
        <taxon>Insecta</taxon>
        <taxon>Pterygota</taxon>
        <taxon>Neoptera</taxon>
        <taxon>Endopterygota</taxon>
        <taxon>Diptera</taxon>
        <taxon>Brachycera</taxon>
        <taxon>Muscomorpha</taxon>
        <taxon>Muscoidea</taxon>
        <taxon>Muscidae</taxon>
        <taxon>Haematobia</taxon>
    </lineage>
</organism>
<keyword evidence="6" id="KW-0326">Glycosidase</keyword>
<keyword evidence="6" id="KW-0378">Hydrolase</keyword>
<evidence type="ECO:0000256" key="5">
    <source>
        <dbReference type="ARBA" id="ARBA00023180"/>
    </source>
</evidence>
<dbReference type="SUPFAM" id="SSF51445">
    <property type="entry name" value="(Trans)glycosidases"/>
    <property type="match status" value="1"/>
</dbReference>
<evidence type="ECO:0000256" key="6">
    <source>
        <dbReference type="ARBA" id="ARBA00023295"/>
    </source>
</evidence>
<dbReference type="AlphaFoldDB" id="A0A1L8EB26"/>
<dbReference type="FunFam" id="3.90.400.10:FF:000001">
    <property type="entry name" value="Maltase A3, isoform A"/>
    <property type="match status" value="1"/>
</dbReference>
<accession>A0A1L8EB26</accession>
<sequence>MTLKIIIPGIILVLLHLDPGKFLVFACSGDGSVAESTMPTKDWWQTAQFYQIYPRSFKDSDGDGIGDLQGIRSKLSYLKSIGVNATWLSPIYVSPMADFGYDIANFFDIQKEYGTLDDFDELIAEANNLGIKIIMDFVPNHSSDECEWFQKSVNREKGYEDYYVWSDGYVDELGQRHPPSNWLQAFRGSAWQWNDKRQQYYLHQFAVKQPDLNYRNPNVVAQMKRVLTYWLDRGVAGFRIDAVPWMFEALPDAMGRYPDEPKSNYTEDQEDSAYLLHIYTQDQPETIDMVYQWHQLLEDYQRVHGGDTRVLMIETWSNINEVMKMYGNKKVEGAQIPFNFQFIVAGNENQINTDLPAGGFVKIIKNWMDNMPAGKTANWVMGNHDKRRVGSRYGENRIDLMNMLQMFLPGISVTYMGEEIGMVDLEISWDDSVDPAACNANPDTYQQFTRDPARTPFQWSSGENAGFSTTGKTWLPINPNYVTINVETEVGNRKSHLNVYKSLSDLRQTKTLQYGKLQYGNVDENILAIKRYLPNEKTYILLANVLAEAKTANVTDVIKATGSYKTKIANIISTRREGDLVSLDNFYLDGYEAIIVESD</sequence>
<name>A0A1L8EB26_HAEIR</name>
<reference evidence="9" key="1">
    <citation type="submission" date="2017-01" db="EMBL/GenBank/DDBJ databases">
        <title>An insight into the sialome and mialome of the horn fly, Haematobia irritans.</title>
        <authorList>
            <person name="Breijo M."/>
            <person name="Boiani M."/>
            <person name="Ures X."/>
            <person name="Rocha S."/>
            <person name="Sequeira M."/>
            <person name="Ribeiro J.M."/>
        </authorList>
    </citation>
    <scope>NUCLEOTIDE SEQUENCE</scope>
</reference>
<evidence type="ECO:0000256" key="2">
    <source>
        <dbReference type="ARBA" id="ARBA00008061"/>
    </source>
</evidence>
<evidence type="ECO:0000259" key="8">
    <source>
        <dbReference type="SMART" id="SM00642"/>
    </source>
</evidence>
<dbReference type="Pfam" id="PF00128">
    <property type="entry name" value="Alpha-amylase"/>
    <property type="match status" value="1"/>
</dbReference>
<feature type="domain" description="Glycosyl hydrolase family 13 catalytic" evidence="8">
    <location>
        <begin position="51"/>
        <end position="454"/>
    </location>
</feature>
<proteinExistence type="inferred from homology"/>
<dbReference type="CDD" id="cd11328">
    <property type="entry name" value="AmyAc_maltase"/>
    <property type="match status" value="1"/>
</dbReference>
<comment type="similarity">
    <text evidence="2">Belongs to the glycosyl hydrolase 13 family.</text>
</comment>
<evidence type="ECO:0000313" key="9">
    <source>
        <dbReference type="EMBL" id="JAV15970.1"/>
    </source>
</evidence>
<comment type="catalytic activity">
    <reaction evidence="1">
        <text>Hydrolysis of terminal, non-reducing (1-&gt;4)-linked alpha-D-glucose residues with release of alpha-D-glucose.</text>
        <dbReference type="EC" id="3.2.1.20"/>
    </reaction>
</comment>
<evidence type="ECO:0000256" key="4">
    <source>
        <dbReference type="ARBA" id="ARBA00022729"/>
    </source>
</evidence>
<keyword evidence="4 7" id="KW-0732">Signal</keyword>
<evidence type="ECO:0000256" key="7">
    <source>
        <dbReference type="SAM" id="SignalP"/>
    </source>
</evidence>
<keyword evidence="5" id="KW-0325">Glycoprotein</keyword>
<protein>
    <recommendedName>
        <fullName evidence="3">alpha-glucosidase</fullName>
        <ecNumber evidence="3">3.2.1.20</ecNumber>
    </recommendedName>
</protein>
<dbReference type="InterPro" id="IPR006047">
    <property type="entry name" value="GH13_cat_dom"/>
</dbReference>
<dbReference type="Gene3D" id="3.90.400.10">
    <property type="entry name" value="Oligo-1,6-glucosidase, Domain 2"/>
    <property type="match status" value="1"/>
</dbReference>
<dbReference type="EC" id="3.2.1.20" evidence="3"/>
<dbReference type="PANTHER" id="PTHR10357:SF234">
    <property type="entry name" value="MALTASE A2-RELATED"/>
    <property type="match status" value="1"/>
</dbReference>
<dbReference type="Gene3D" id="3.20.20.80">
    <property type="entry name" value="Glycosidases"/>
    <property type="match status" value="1"/>
</dbReference>
<dbReference type="SMART" id="SM00642">
    <property type="entry name" value="Aamy"/>
    <property type="match status" value="1"/>
</dbReference>
<feature type="signal peptide" evidence="7">
    <location>
        <begin position="1"/>
        <end position="22"/>
    </location>
</feature>
<dbReference type="InterPro" id="IPR017853">
    <property type="entry name" value="GH"/>
</dbReference>
<evidence type="ECO:0000256" key="3">
    <source>
        <dbReference type="ARBA" id="ARBA00012741"/>
    </source>
</evidence>
<dbReference type="PANTHER" id="PTHR10357">
    <property type="entry name" value="ALPHA-AMYLASE FAMILY MEMBER"/>
    <property type="match status" value="1"/>
</dbReference>
<dbReference type="EMBL" id="GFDG01002829">
    <property type="protein sequence ID" value="JAV15970.1"/>
    <property type="molecule type" value="Transcribed_RNA"/>
</dbReference>
<dbReference type="GO" id="GO:0005975">
    <property type="term" value="P:carbohydrate metabolic process"/>
    <property type="evidence" value="ECO:0007669"/>
    <property type="project" value="InterPro"/>
</dbReference>